<evidence type="ECO:0000256" key="1">
    <source>
        <dbReference type="SAM" id="Phobius"/>
    </source>
</evidence>
<comment type="caution">
    <text evidence="2">The sequence shown here is derived from an EMBL/GenBank/DDBJ whole genome shotgun (WGS) entry which is preliminary data.</text>
</comment>
<name>A0ABW4LWE8_9BACI</name>
<feature type="transmembrane region" description="Helical" evidence="1">
    <location>
        <begin position="333"/>
        <end position="355"/>
    </location>
</feature>
<dbReference type="Pfam" id="PF02447">
    <property type="entry name" value="GntP_permease"/>
    <property type="match status" value="1"/>
</dbReference>
<feature type="transmembrane region" description="Helical" evidence="1">
    <location>
        <begin position="29"/>
        <end position="51"/>
    </location>
</feature>
<feature type="transmembrane region" description="Helical" evidence="1">
    <location>
        <begin position="57"/>
        <end position="79"/>
    </location>
</feature>
<accession>A0ABW4LWE8</accession>
<dbReference type="InterPro" id="IPR003474">
    <property type="entry name" value="Glcn_transporter"/>
</dbReference>
<dbReference type="EMBL" id="JBHUEM010000055">
    <property type="protein sequence ID" value="MFD1739487.1"/>
    <property type="molecule type" value="Genomic_DNA"/>
</dbReference>
<keyword evidence="1" id="KW-1133">Transmembrane helix</keyword>
<keyword evidence="1" id="KW-0812">Transmembrane</keyword>
<keyword evidence="3" id="KW-1185">Reference proteome</keyword>
<dbReference type="PANTHER" id="PTHR30354">
    <property type="entry name" value="GNT FAMILY GLUCONATE TRANSPORTER"/>
    <property type="match status" value="1"/>
</dbReference>
<reference evidence="3" key="1">
    <citation type="journal article" date="2019" name="Int. J. Syst. Evol. Microbiol.">
        <title>The Global Catalogue of Microorganisms (GCM) 10K type strain sequencing project: providing services to taxonomists for standard genome sequencing and annotation.</title>
        <authorList>
            <consortium name="The Broad Institute Genomics Platform"/>
            <consortium name="The Broad Institute Genome Sequencing Center for Infectious Disease"/>
            <person name="Wu L."/>
            <person name="Ma J."/>
        </authorList>
    </citation>
    <scope>NUCLEOTIDE SEQUENCE [LARGE SCALE GENOMIC DNA]</scope>
    <source>
        <strain evidence="3">CCUG 49339</strain>
    </source>
</reference>
<proteinExistence type="predicted"/>
<feature type="transmembrane region" description="Helical" evidence="1">
    <location>
        <begin position="6"/>
        <end position="22"/>
    </location>
</feature>
<feature type="transmembrane region" description="Helical" evidence="1">
    <location>
        <begin position="103"/>
        <end position="124"/>
    </location>
</feature>
<feature type="transmembrane region" description="Helical" evidence="1">
    <location>
        <begin position="261"/>
        <end position="284"/>
    </location>
</feature>
<feature type="transmembrane region" description="Helical" evidence="1">
    <location>
        <begin position="304"/>
        <end position="321"/>
    </location>
</feature>
<feature type="transmembrane region" description="Helical" evidence="1">
    <location>
        <begin position="136"/>
        <end position="155"/>
    </location>
</feature>
<evidence type="ECO:0000313" key="2">
    <source>
        <dbReference type="EMBL" id="MFD1739487.1"/>
    </source>
</evidence>
<sequence length="451" mass="46879">MEGPLLFFIILLGVAFIVFATAKLKIHPFLSLLFAAFLVGILAGLPLNTIVEAVNGGFGGLMGYIGIVIVAGTIIGTVLEKSGAALRMAEVVLRLVGEKRPQLAMSLIGAIVSIPVFCDSGYVILSSLKKSLARRAKVAIASMSVALATGLYATHTLVPPTPGPIAAAGNIGASDYLGTIILVGLVVAIPTILVGYFWAMKVGTKIEVQDEGELQFDYDDIVKSFGKLPSTTKSFAPIVLPILLIGIGSVVKFLQMEGSFANFLVFLGSPLVALLVGVIASFFLMPKLNEETLTGWVGDGLKDASTILLITGAGGAFGSVIKATPVAELIKGFADGGLFSGAFLLVIPFIIAAALKTAQGSSTAALVVTSTLIAPLLPQMGIEGALPLALVVMAIGAGAMAVSHVNDSYFWVVKEFSGMKVTDAYKAQTMATLLQGLVAIMTTMLLWIIFV</sequence>
<feature type="transmembrane region" description="Helical" evidence="1">
    <location>
        <begin position="176"/>
        <end position="199"/>
    </location>
</feature>
<gene>
    <name evidence="2" type="ORF">ACFSCX_23685</name>
</gene>
<dbReference type="PANTHER" id="PTHR30354:SF11">
    <property type="entry name" value="PERMEASE"/>
    <property type="match status" value="1"/>
</dbReference>
<dbReference type="RefSeq" id="WP_377930727.1">
    <property type="nucleotide sequence ID" value="NZ_JBHUEM010000055.1"/>
</dbReference>
<keyword evidence="1" id="KW-0472">Membrane</keyword>
<organism evidence="2 3">
    <name type="scientific">Bacillus salitolerans</name>
    <dbReference type="NCBI Taxonomy" id="1437434"/>
    <lineage>
        <taxon>Bacteria</taxon>
        <taxon>Bacillati</taxon>
        <taxon>Bacillota</taxon>
        <taxon>Bacilli</taxon>
        <taxon>Bacillales</taxon>
        <taxon>Bacillaceae</taxon>
        <taxon>Bacillus</taxon>
    </lineage>
</organism>
<protein>
    <submittedName>
        <fullName evidence="2">GntP family permease</fullName>
    </submittedName>
</protein>
<feature type="transmembrane region" description="Helical" evidence="1">
    <location>
        <begin position="425"/>
        <end position="450"/>
    </location>
</feature>
<feature type="transmembrane region" description="Helical" evidence="1">
    <location>
        <begin position="385"/>
        <end position="405"/>
    </location>
</feature>
<dbReference type="Proteomes" id="UP001597214">
    <property type="component" value="Unassembled WGS sequence"/>
</dbReference>
<evidence type="ECO:0000313" key="3">
    <source>
        <dbReference type="Proteomes" id="UP001597214"/>
    </source>
</evidence>